<protein>
    <submittedName>
        <fullName evidence="2">Uncharacterized protein</fullName>
    </submittedName>
</protein>
<dbReference type="AlphaFoldDB" id="A0AA38G5W3"/>
<keyword evidence="3" id="KW-1185">Reference proteome</keyword>
<feature type="non-terminal residue" evidence="2">
    <location>
        <position position="255"/>
    </location>
</feature>
<comment type="caution">
    <text evidence="2">The sequence shown here is derived from an EMBL/GenBank/DDBJ whole genome shotgun (WGS) entry which is preliminary data.</text>
</comment>
<evidence type="ECO:0000256" key="1">
    <source>
        <dbReference type="SAM" id="MobiDB-lite"/>
    </source>
</evidence>
<reference evidence="2 3" key="1">
    <citation type="journal article" date="2021" name="Nat. Plants">
        <title>The Taxus genome provides insights into paclitaxel biosynthesis.</title>
        <authorList>
            <person name="Xiong X."/>
            <person name="Gou J."/>
            <person name="Liao Q."/>
            <person name="Li Y."/>
            <person name="Zhou Q."/>
            <person name="Bi G."/>
            <person name="Li C."/>
            <person name="Du R."/>
            <person name="Wang X."/>
            <person name="Sun T."/>
            <person name="Guo L."/>
            <person name="Liang H."/>
            <person name="Lu P."/>
            <person name="Wu Y."/>
            <person name="Zhang Z."/>
            <person name="Ro D.K."/>
            <person name="Shang Y."/>
            <person name="Huang S."/>
            <person name="Yan J."/>
        </authorList>
    </citation>
    <scope>NUCLEOTIDE SEQUENCE [LARGE SCALE GENOMIC DNA]</scope>
    <source>
        <strain evidence="2">Ta-2019</strain>
    </source>
</reference>
<dbReference type="Proteomes" id="UP000824469">
    <property type="component" value="Unassembled WGS sequence"/>
</dbReference>
<accession>A0AA38G5W3</accession>
<sequence>MGSPVTPKDVLTSLMNDGTFDAFRAKIINQLKSNEELKKETISMVEKSKVLNTPGAENKSKRDLFDGLRKELETKVLNKASKSVWELILAEDGLGKEINDTVQSIYYRLSGQQLPSSSSGVAHVSTHEESGSSKKRTFSAMNTNGSTEPVNHAHMNTPSAGRQTVGPSVLHGNDQAHLGTSAAAATHMPTPASVCALGTNSQTAPWSASHAHVNTPSNGRQTVGPSLVHGNEQIHLGPSTSAVTHMVNPVSGCAL</sequence>
<evidence type="ECO:0000313" key="3">
    <source>
        <dbReference type="Proteomes" id="UP000824469"/>
    </source>
</evidence>
<feature type="compositionally biased region" description="Polar residues" evidence="1">
    <location>
        <begin position="139"/>
        <end position="166"/>
    </location>
</feature>
<organism evidence="2 3">
    <name type="scientific">Taxus chinensis</name>
    <name type="common">Chinese yew</name>
    <name type="synonym">Taxus wallichiana var. chinensis</name>
    <dbReference type="NCBI Taxonomy" id="29808"/>
    <lineage>
        <taxon>Eukaryota</taxon>
        <taxon>Viridiplantae</taxon>
        <taxon>Streptophyta</taxon>
        <taxon>Embryophyta</taxon>
        <taxon>Tracheophyta</taxon>
        <taxon>Spermatophyta</taxon>
        <taxon>Pinopsida</taxon>
        <taxon>Pinidae</taxon>
        <taxon>Conifers II</taxon>
        <taxon>Cupressales</taxon>
        <taxon>Taxaceae</taxon>
        <taxon>Taxus</taxon>
    </lineage>
</organism>
<name>A0AA38G5W3_TAXCH</name>
<dbReference type="EMBL" id="JAHRHJ020000005">
    <property type="protein sequence ID" value="KAH9316532.1"/>
    <property type="molecule type" value="Genomic_DNA"/>
</dbReference>
<evidence type="ECO:0000313" key="2">
    <source>
        <dbReference type="EMBL" id="KAH9316532.1"/>
    </source>
</evidence>
<feature type="region of interest" description="Disordered" evidence="1">
    <location>
        <begin position="116"/>
        <end position="174"/>
    </location>
</feature>
<gene>
    <name evidence="2" type="ORF">KI387_025159</name>
</gene>
<dbReference type="OMA" id="SEPANHV"/>
<proteinExistence type="predicted"/>
<dbReference type="PANTHER" id="PTHR34356:SF1">
    <property type="entry name" value="ANTIGENIC HEAT-STABLE PROTEIN"/>
    <property type="match status" value="1"/>
</dbReference>
<dbReference type="PANTHER" id="PTHR34356">
    <property type="entry name" value="ANTIGENIC HEAT-STABLE PROTEIN"/>
    <property type="match status" value="1"/>
</dbReference>